<feature type="coiled-coil region" evidence="1">
    <location>
        <begin position="370"/>
        <end position="397"/>
    </location>
</feature>
<proteinExistence type="predicted"/>
<accession>A0A1I8BS97</accession>
<reference evidence="4" key="1">
    <citation type="submission" date="2016-11" db="UniProtKB">
        <authorList>
            <consortium name="WormBaseParasite"/>
        </authorList>
    </citation>
    <scope>IDENTIFICATION</scope>
</reference>
<evidence type="ECO:0000313" key="4">
    <source>
        <dbReference type="WBParaSite" id="MhA1_Contig518.frz3.gene10"/>
    </source>
</evidence>
<dbReference type="InterPro" id="IPR015797">
    <property type="entry name" value="NUDIX_hydrolase-like_dom_sf"/>
</dbReference>
<protein>
    <submittedName>
        <fullName evidence="4">Nudix hydrolase domain-containing protein</fullName>
    </submittedName>
</protein>
<evidence type="ECO:0000256" key="2">
    <source>
        <dbReference type="SAM" id="MobiDB-lite"/>
    </source>
</evidence>
<evidence type="ECO:0000256" key="1">
    <source>
        <dbReference type="SAM" id="Coils"/>
    </source>
</evidence>
<keyword evidence="1" id="KW-0175">Coiled coil</keyword>
<feature type="region of interest" description="Disordered" evidence="2">
    <location>
        <begin position="584"/>
        <end position="623"/>
    </location>
</feature>
<evidence type="ECO:0000313" key="3">
    <source>
        <dbReference type="Proteomes" id="UP000095281"/>
    </source>
</evidence>
<dbReference type="SUPFAM" id="SSF55811">
    <property type="entry name" value="Nudix"/>
    <property type="match status" value="1"/>
</dbReference>
<dbReference type="AlphaFoldDB" id="A0A1I8BS97"/>
<dbReference type="Gene3D" id="3.90.79.10">
    <property type="entry name" value="Nucleoside Triphosphate Pyrophosphohydrolase"/>
    <property type="match status" value="1"/>
</dbReference>
<dbReference type="Proteomes" id="UP000095281">
    <property type="component" value="Unplaced"/>
</dbReference>
<feature type="compositionally biased region" description="Basic and acidic residues" evidence="2">
    <location>
        <begin position="585"/>
        <end position="600"/>
    </location>
</feature>
<organism evidence="3 4">
    <name type="scientific">Meloidogyne hapla</name>
    <name type="common">Root-knot nematode worm</name>
    <dbReference type="NCBI Taxonomy" id="6305"/>
    <lineage>
        <taxon>Eukaryota</taxon>
        <taxon>Metazoa</taxon>
        <taxon>Ecdysozoa</taxon>
        <taxon>Nematoda</taxon>
        <taxon>Chromadorea</taxon>
        <taxon>Rhabditida</taxon>
        <taxon>Tylenchina</taxon>
        <taxon>Tylenchomorpha</taxon>
        <taxon>Tylenchoidea</taxon>
        <taxon>Meloidogynidae</taxon>
        <taxon>Meloidogyninae</taxon>
        <taxon>Meloidogyne</taxon>
    </lineage>
</organism>
<keyword evidence="3" id="KW-1185">Reference proteome</keyword>
<sequence>MVKVKIIKNLIKEISLNQTKGKLVFIRNLGEELVKKEFEEYKNKNFKEQVIEQNNFINQMKEKSKIFEKDDDYRSSNDKAKRDCHMIIGNLCIIYNTKLKYTPKEVIGNHLVNGFLPASNWPKPGIPLDAVWHEGSHCSFYGKYLLLKSGHPLNPITRTGVKGRGENYFYGPVKGAGGILWLDNEHQLFAFLGVVRGKFEREANRQYTSPGGFLKENETFFLGIIREIIEEALGKGYKEQFSLILESLKVKKLETMKDLVTIVKNLLKEAQKEYEKDPKNQKKRDNFKELLTKLEHMGDGKLVMYGYDDAKDNNSDNSWNESATYAFKIKHEDKRHFKPKPGSDALHSMWLTVYVNEVAEEFEGLGKMTFEEMRKSLSTEKKEVDALIKKLENLQSISFEQMKAKLTEGEKKEVNDVIEKLEYLENISLETIQTHLSEEGKKTVMIEKIKKGVLYEKIKANIAKKELEKEKDVKTAIDGMKSTIFNDRIQYILQNFSICWEEVPEEKEGDTKEKEEKRGTTQCRKMDDSKSVANMENVVRLILVEKYKYKSIDKLLEEIKTESDTKLKKQKILDIFPFFLKKRQHADESKPGSKSPKFDVKGSGSGRHGQRSHGRHGPDHPRT</sequence>
<name>A0A1I8BS97_MELHA</name>
<dbReference type="WBParaSite" id="MhA1_Contig518.frz3.gene10">
    <property type="protein sequence ID" value="MhA1_Contig518.frz3.gene10"/>
    <property type="gene ID" value="MhA1_Contig518.frz3.gene10"/>
</dbReference>